<dbReference type="Proteomes" id="UP000284338">
    <property type="component" value="Unassembled WGS sequence"/>
</dbReference>
<dbReference type="AlphaFoldDB" id="A0AA92X9L9"/>
<evidence type="ECO:0008006" key="4">
    <source>
        <dbReference type="Google" id="ProtNLM"/>
    </source>
</evidence>
<protein>
    <recommendedName>
        <fullName evidence="4">tRNA_anti-like</fullName>
    </recommendedName>
</protein>
<keyword evidence="1" id="KW-0812">Transmembrane</keyword>
<dbReference type="Pfam" id="PF12869">
    <property type="entry name" value="tRNA_anti-like"/>
    <property type="match status" value="1"/>
</dbReference>
<evidence type="ECO:0000256" key="1">
    <source>
        <dbReference type="SAM" id="Phobius"/>
    </source>
</evidence>
<keyword evidence="3" id="KW-1185">Reference proteome</keyword>
<feature type="transmembrane region" description="Helical" evidence="1">
    <location>
        <begin position="7"/>
        <end position="22"/>
    </location>
</feature>
<dbReference type="InterPro" id="IPR024422">
    <property type="entry name" value="Protein_unknown_function_OB"/>
</dbReference>
<dbReference type="RefSeq" id="WP_065506137.1">
    <property type="nucleotide sequence ID" value="NZ_QYYG01000001.1"/>
</dbReference>
<sequence>MKKFFKWILYIIVALVVIGYFADDKKDSTANTSTSSESTPAVAAPAKEVYKTTANALFKDYDDNEVAADEKMKGKTIEVSGTVQSIDKDFTDSIIVRLKTSNEFLPAMMGIQDSEKSTALALKKGQKVVITCEGMTRLMGAPSGRDCVFAN</sequence>
<reference evidence="2 3" key="1">
    <citation type="submission" date="2018-09" db="EMBL/GenBank/DDBJ databases">
        <title>Draft genome of a novel serratia sp. strain with antifungal activity.</title>
        <authorList>
            <person name="Dichmann S.I."/>
            <person name="Park B.P."/>
            <person name="Pathiraja D."/>
            <person name="Choi I.-G."/>
            <person name="Stougaard P."/>
            <person name="Hennessy R.C."/>
        </authorList>
    </citation>
    <scope>NUCLEOTIDE SEQUENCE [LARGE SCALE GENOMIC DNA]</scope>
    <source>
        <strain evidence="2 3">S40</strain>
    </source>
</reference>
<accession>A0AA92X9L9</accession>
<name>A0AA92X9L9_9GAMM</name>
<comment type="caution">
    <text evidence="2">The sequence shown here is derived from an EMBL/GenBank/DDBJ whole genome shotgun (WGS) entry which is preliminary data.</text>
</comment>
<gene>
    <name evidence="2" type="ORF">D4100_04670</name>
</gene>
<keyword evidence="1" id="KW-0472">Membrane</keyword>
<keyword evidence="1" id="KW-1133">Transmembrane helix</keyword>
<proteinExistence type="predicted"/>
<organism evidence="2 3">
    <name type="scientific">Serratia inhibens</name>
    <dbReference type="NCBI Taxonomy" id="2338073"/>
    <lineage>
        <taxon>Bacteria</taxon>
        <taxon>Pseudomonadati</taxon>
        <taxon>Pseudomonadota</taxon>
        <taxon>Gammaproteobacteria</taxon>
        <taxon>Enterobacterales</taxon>
        <taxon>Yersiniaceae</taxon>
        <taxon>Serratia</taxon>
    </lineage>
</organism>
<evidence type="ECO:0000313" key="2">
    <source>
        <dbReference type="EMBL" id="RJF58062.1"/>
    </source>
</evidence>
<dbReference type="EMBL" id="QYYG01000001">
    <property type="protein sequence ID" value="RJF58062.1"/>
    <property type="molecule type" value="Genomic_DNA"/>
</dbReference>
<evidence type="ECO:0000313" key="3">
    <source>
        <dbReference type="Proteomes" id="UP000284338"/>
    </source>
</evidence>